<dbReference type="SMART" id="SM00431">
    <property type="entry name" value="SCAN"/>
    <property type="match status" value="1"/>
</dbReference>
<sequence>MPTTERKVLPGLCVESHVILPGKEQPGCGSVKEEEIPDRKTPVAELQRQRFRHFSYQEAEGPRDVCQRLQELCHQWLMPETRTKEQIVELVVLEQFLAILPREIRSRIKALELETCSQAVVLVEGLLQQKQRQEEGDGQETARGNSFRSMEQWLSLVGCRTGKSRLLGSIKMQ</sequence>
<dbReference type="SUPFAM" id="SSF47353">
    <property type="entry name" value="Retrovirus capsid dimerization domain-like"/>
    <property type="match status" value="1"/>
</dbReference>
<proteinExistence type="predicted"/>
<dbReference type="InterPro" id="IPR038269">
    <property type="entry name" value="SCAN_sf"/>
</dbReference>
<dbReference type="PROSITE" id="PS50804">
    <property type="entry name" value="SCAN_BOX"/>
    <property type="match status" value="1"/>
</dbReference>
<protein>
    <recommendedName>
        <fullName evidence="2">SCAN box domain-containing protein</fullName>
    </recommendedName>
</protein>
<dbReference type="Proteomes" id="UP000694545">
    <property type="component" value="Unplaced"/>
</dbReference>
<accession>A0A8D2LB28</accession>
<dbReference type="InterPro" id="IPR050916">
    <property type="entry name" value="SCAN-C2H2_zinc_finger"/>
</dbReference>
<keyword evidence="4" id="KW-1185">Reference proteome</keyword>
<organism evidence="3 4">
    <name type="scientific">Varanus komodoensis</name>
    <name type="common">Komodo dragon</name>
    <dbReference type="NCBI Taxonomy" id="61221"/>
    <lineage>
        <taxon>Eukaryota</taxon>
        <taxon>Metazoa</taxon>
        <taxon>Chordata</taxon>
        <taxon>Craniata</taxon>
        <taxon>Vertebrata</taxon>
        <taxon>Euteleostomi</taxon>
        <taxon>Lepidosauria</taxon>
        <taxon>Squamata</taxon>
        <taxon>Bifurcata</taxon>
        <taxon>Unidentata</taxon>
        <taxon>Episquamata</taxon>
        <taxon>Toxicofera</taxon>
        <taxon>Anguimorpha</taxon>
        <taxon>Paleoanguimorpha</taxon>
        <taxon>Varanoidea</taxon>
        <taxon>Varanidae</taxon>
        <taxon>Varanus</taxon>
    </lineage>
</organism>
<dbReference type="CDD" id="cd07936">
    <property type="entry name" value="SCAN"/>
    <property type="match status" value="1"/>
</dbReference>
<dbReference type="AlphaFoldDB" id="A0A8D2LB28"/>
<dbReference type="Gene3D" id="1.10.4020.10">
    <property type="entry name" value="DNA breaking-rejoining enzymes"/>
    <property type="match status" value="1"/>
</dbReference>
<dbReference type="Ensembl" id="ENSVKKT00000019967.1">
    <property type="protein sequence ID" value="ENSVKKP00000019487.1"/>
    <property type="gene ID" value="ENSVKKG00000013207.1"/>
</dbReference>
<keyword evidence="1" id="KW-0539">Nucleus</keyword>
<name>A0A8D2LB28_VARKO</name>
<evidence type="ECO:0000256" key="1">
    <source>
        <dbReference type="ARBA" id="ARBA00023242"/>
    </source>
</evidence>
<dbReference type="PANTHER" id="PTHR45935">
    <property type="entry name" value="PROTEIN ZBED8-RELATED"/>
    <property type="match status" value="1"/>
</dbReference>
<dbReference type="InterPro" id="IPR003309">
    <property type="entry name" value="SCAN_dom"/>
</dbReference>
<evidence type="ECO:0000313" key="3">
    <source>
        <dbReference type="Ensembl" id="ENSVKKP00000019487.1"/>
    </source>
</evidence>
<reference evidence="3" key="2">
    <citation type="submission" date="2025-09" db="UniProtKB">
        <authorList>
            <consortium name="Ensembl"/>
        </authorList>
    </citation>
    <scope>IDENTIFICATION</scope>
</reference>
<dbReference type="PANTHER" id="PTHR45935:SF15">
    <property type="entry name" value="SCAN BOX DOMAIN-CONTAINING PROTEIN"/>
    <property type="match status" value="1"/>
</dbReference>
<dbReference type="FunFam" id="1.10.4020.10:FF:000001">
    <property type="entry name" value="zinc finger protein 263 isoform X1"/>
    <property type="match status" value="1"/>
</dbReference>
<reference evidence="3" key="1">
    <citation type="submission" date="2025-08" db="UniProtKB">
        <authorList>
            <consortium name="Ensembl"/>
        </authorList>
    </citation>
    <scope>IDENTIFICATION</scope>
</reference>
<evidence type="ECO:0000259" key="2">
    <source>
        <dbReference type="PROSITE" id="PS50804"/>
    </source>
</evidence>
<feature type="domain" description="SCAN box" evidence="2">
    <location>
        <begin position="48"/>
        <end position="129"/>
    </location>
</feature>
<dbReference type="Pfam" id="PF02023">
    <property type="entry name" value="SCAN"/>
    <property type="match status" value="1"/>
</dbReference>
<evidence type="ECO:0000313" key="4">
    <source>
        <dbReference type="Proteomes" id="UP000694545"/>
    </source>
</evidence>